<reference evidence="3" key="1">
    <citation type="submission" date="2022-10" db="EMBL/GenBank/DDBJ databases">
        <title>The complete genomes of actinobacterial strains from the NBC collection.</title>
        <authorList>
            <person name="Joergensen T.S."/>
            <person name="Alvarez Arevalo M."/>
            <person name="Sterndorff E.B."/>
            <person name="Faurdal D."/>
            <person name="Vuksanovic O."/>
            <person name="Mourched A.-S."/>
            <person name="Charusanti P."/>
            <person name="Shaw S."/>
            <person name="Blin K."/>
            <person name="Weber T."/>
        </authorList>
    </citation>
    <scope>NUCLEOTIDE SEQUENCE</scope>
    <source>
        <strain evidence="3">NBC_00008</strain>
    </source>
</reference>
<keyword evidence="2" id="KW-0472">Membrane</keyword>
<dbReference type="EMBL" id="CP108313">
    <property type="protein sequence ID" value="WTW68792.1"/>
    <property type="molecule type" value="Genomic_DNA"/>
</dbReference>
<keyword evidence="2" id="KW-0812">Transmembrane</keyword>
<organism evidence="3">
    <name type="scientific">Streptomyces sp. NBC_00008</name>
    <dbReference type="NCBI Taxonomy" id="2903610"/>
    <lineage>
        <taxon>Bacteria</taxon>
        <taxon>Bacillati</taxon>
        <taxon>Actinomycetota</taxon>
        <taxon>Actinomycetes</taxon>
        <taxon>Kitasatosporales</taxon>
        <taxon>Streptomycetaceae</taxon>
        <taxon>Streptomyces</taxon>
    </lineage>
</organism>
<proteinExistence type="predicted"/>
<feature type="compositionally biased region" description="Basic and acidic residues" evidence="1">
    <location>
        <begin position="1"/>
        <end position="13"/>
    </location>
</feature>
<accession>A0AAU2VP74</accession>
<feature type="region of interest" description="Disordered" evidence="1">
    <location>
        <begin position="1"/>
        <end position="40"/>
    </location>
</feature>
<sequence length="461" mass="49158">MNDEQNAAHESQDRYGPPPPPETPETNAANQGRADGRISRRRRRTYVIGAGVLLLALMAGTAVGLASQDDEAEDKGDREPFDRAVASLAEAKGVRYQEAAIGGYSERDITVTASGKKFGSAGFGEKLSSLEDEVLQIAQKTYTRPKKAPDYEKDALPPAEQNGPGRWEVGDSTIDETLDKYGSPKELAGQLARSLGKVEQFPTTRTPPRTVAGVPALAVDTSVGRLVVSKAAPYRVLRIEPYKFGEITERLKRDYEKGTVPSLPPQVDGGPLEGDETLSEGLVLTPLAGPQADAMYDQLEGYVAKLSNAVDPSVDFTLKTAGDLDCGPGGCSVRETFAGKIVPRKKGERITTNQVTAVLTATVTINGKSAGRCTSPPTVVRFAGNVSNGNLSCHVPEAGPLYSAELARRKSEAERQAKAMGRSVDYGVSMRAWAEIDAQAIAAGRAQELIDEVRGERGKSA</sequence>
<keyword evidence="2" id="KW-1133">Transmembrane helix</keyword>
<gene>
    <name evidence="3" type="ORF">OG398_11195</name>
</gene>
<evidence type="ECO:0000256" key="2">
    <source>
        <dbReference type="SAM" id="Phobius"/>
    </source>
</evidence>
<dbReference type="AlphaFoldDB" id="A0AAU2VP74"/>
<feature type="region of interest" description="Disordered" evidence="1">
    <location>
        <begin position="146"/>
        <end position="171"/>
    </location>
</feature>
<protein>
    <recommendedName>
        <fullName evidence="4">Peptidoglycan binding domain-containing protein</fullName>
    </recommendedName>
</protein>
<evidence type="ECO:0008006" key="4">
    <source>
        <dbReference type="Google" id="ProtNLM"/>
    </source>
</evidence>
<evidence type="ECO:0000313" key="3">
    <source>
        <dbReference type="EMBL" id="WTW68792.1"/>
    </source>
</evidence>
<name>A0AAU2VP74_9ACTN</name>
<feature type="transmembrane region" description="Helical" evidence="2">
    <location>
        <begin position="46"/>
        <end position="66"/>
    </location>
</feature>
<evidence type="ECO:0000256" key="1">
    <source>
        <dbReference type="SAM" id="MobiDB-lite"/>
    </source>
</evidence>